<reference evidence="3" key="1">
    <citation type="submission" date="2016-06" db="EMBL/GenBank/DDBJ databases">
        <authorList>
            <person name="Butler K."/>
        </authorList>
    </citation>
    <scope>NUCLEOTIDE SEQUENCE [LARGE SCALE GENOMIC DNA]</scope>
    <source>
        <strain evidence="3">GCSL-Mp20</strain>
    </source>
</reference>
<gene>
    <name evidence="2" type="ORF">AYY18_20095</name>
</gene>
<protein>
    <recommendedName>
        <fullName evidence="1">DUF551 domain-containing protein</fullName>
    </recommendedName>
</protein>
<dbReference type="Proteomes" id="UP000092377">
    <property type="component" value="Unassembled WGS sequence"/>
</dbReference>
<feature type="domain" description="DUF551" evidence="1">
    <location>
        <begin position="3"/>
        <end position="73"/>
    </location>
</feature>
<sequence>MNWIKTSKKMPPFGQAVLVVYGQHIQKITYEIIHCDNTNELRWFPHNNSDHDSADLETFDYWMPLSALPQPPEE</sequence>
<evidence type="ECO:0000313" key="3">
    <source>
        <dbReference type="Proteomes" id="UP000092377"/>
    </source>
</evidence>
<name>A0A1B8H8A5_9GAMM</name>
<dbReference type="RefSeq" id="WP_067404278.1">
    <property type="nucleotide sequence ID" value="NZ_LZEY01000036.1"/>
</dbReference>
<dbReference type="EMBL" id="LZEY01000036">
    <property type="protein sequence ID" value="OBU05296.1"/>
    <property type="molecule type" value="Genomic_DNA"/>
</dbReference>
<dbReference type="InterPro" id="IPR007539">
    <property type="entry name" value="DUF551"/>
</dbReference>
<evidence type="ECO:0000313" key="2">
    <source>
        <dbReference type="EMBL" id="OBU05296.1"/>
    </source>
</evidence>
<proteinExistence type="predicted"/>
<evidence type="ECO:0000259" key="1">
    <source>
        <dbReference type="Pfam" id="PF04448"/>
    </source>
</evidence>
<organism evidence="2 3">
    <name type="scientific">Morganella psychrotolerans</name>
    <dbReference type="NCBI Taxonomy" id="368603"/>
    <lineage>
        <taxon>Bacteria</taxon>
        <taxon>Pseudomonadati</taxon>
        <taxon>Pseudomonadota</taxon>
        <taxon>Gammaproteobacteria</taxon>
        <taxon>Enterobacterales</taxon>
        <taxon>Morganellaceae</taxon>
        <taxon>Morganella</taxon>
    </lineage>
</organism>
<dbReference type="Pfam" id="PF04448">
    <property type="entry name" value="DUF551"/>
    <property type="match status" value="1"/>
</dbReference>
<keyword evidence="3" id="KW-1185">Reference proteome</keyword>
<accession>A0A1B8H8A5</accession>
<dbReference type="AlphaFoldDB" id="A0A1B8H8A5"/>
<comment type="caution">
    <text evidence="2">The sequence shown here is derived from an EMBL/GenBank/DDBJ whole genome shotgun (WGS) entry which is preliminary data.</text>
</comment>